<dbReference type="NCBIfam" id="TIGR00706">
    <property type="entry name" value="SppA_dom"/>
    <property type="match status" value="1"/>
</dbReference>
<dbReference type="NCBIfam" id="TIGR00705">
    <property type="entry name" value="SppA_67K"/>
    <property type="match status" value="1"/>
</dbReference>
<comment type="similarity">
    <text evidence="2">Belongs to the peptidase S49 family.</text>
</comment>
<accession>A0A2S6I2A8</accession>
<keyword evidence="3 9" id="KW-0645">Protease</keyword>
<name>A0A2S6I2A8_9BACT</name>
<dbReference type="CDD" id="cd07018">
    <property type="entry name" value="S49_SppA_67K_type"/>
    <property type="match status" value="1"/>
</dbReference>
<keyword evidence="4" id="KW-0378">Hydrolase</keyword>
<dbReference type="Gene3D" id="3.90.226.10">
    <property type="entry name" value="2-enoyl-CoA Hydratase, Chain A, domain 1"/>
    <property type="match status" value="4"/>
</dbReference>
<dbReference type="InterPro" id="IPR004634">
    <property type="entry name" value="Pept_S49_pIV"/>
</dbReference>
<dbReference type="PANTHER" id="PTHR33209:SF1">
    <property type="entry name" value="PEPTIDASE S49 DOMAIN-CONTAINING PROTEIN"/>
    <property type="match status" value="1"/>
</dbReference>
<feature type="active site" description="Proton donor/acceptor" evidence="7">
    <location>
        <position position="191"/>
    </location>
</feature>
<dbReference type="InterPro" id="IPR047272">
    <property type="entry name" value="S49_SppA_C"/>
</dbReference>
<dbReference type="CDD" id="cd07023">
    <property type="entry name" value="S49_Sppa_N_C"/>
    <property type="match status" value="1"/>
</dbReference>
<dbReference type="PANTHER" id="PTHR33209">
    <property type="entry name" value="PROTEASE 4"/>
    <property type="match status" value="1"/>
</dbReference>
<evidence type="ECO:0000256" key="2">
    <source>
        <dbReference type="ARBA" id="ARBA00008683"/>
    </source>
</evidence>
<dbReference type="AlphaFoldDB" id="A0A2S6I2A8"/>
<sequence>MSNFLKILLGSCLGTLVALVVLVLIGSAVVTGLASSVEEQPTVSANSILTIQLDGLPELTGNLADADPFASLRGEEPLGLHDVLRAIEEASEDDDIKGIYLGNEPAGVSFTTLRSLREAIVKFKESGKFVVAYSPFYTQSAYYLASVADEVYLGPLGVVDFRGLGTQIPFLKNALDQAGIRFEIFYAGDYKSATEPLRRTSISPENREQTKEFLQDLFSVMLADISESRRVDPAALYRAANEMTGWKDEQAVAAGLIDGIRHRTEIDELLHDKVGFEYDENLETISLDKYFSARLEKLDGGEAEVAVLVAEGSIVDGAGELGSIGDKKYVNEIEKLAEDDDVKAVVLRVNSGGGSASSSENIWYALEQLKAAGKPVVVSMGDYAASGGYYIAAAADSIFAEPTSITGSIGVFLTFPIVKELMEDKIGINFDTVNTARNANAFSPFQDLGEEEKQLLNQRTQAIYETFLQRVADGRNLPIEQVRQLAGGRVYSGIRAREIGLIDDFGNLQDAIAAAARLANIEDDFDVAHYPRTKPAWEAFLDELMGESDENQVVSKMVKAQLGAKNYEYFRLLKDMTQMQEPQARLPLVVTF</sequence>
<dbReference type="OrthoDB" id="9764363at2"/>
<evidence type="ECO:0000256" key="3">
    <source>
        <dbReference type="ARBA" id="ARBA00022670"/>
    </source>
</evidence>
<feature type="active site" description="Nucleophile" evidence="7">
    <location>
        <position position="386"/>
    </location>
</feature>
<dbReference type="Pfam" id="PF01343">
    <property type="entry name" value="Peptidase_S49"/>
    <property type="match status" value="2"/>
</dbReference>
<comment type="subcellular location">
    <subcellularLocation>
        <location evidence="1">Membrane</location>
    </subcellularLocation>
</comment>
<evidence type="ECO:0000256" key="5">
    <source>
        <dbReference type="ARBA" id="ARBA00022825"/>
    </source>
</evidence>
<evidence type="ECO:0000313" key="9">
    <source>
        <dbReference type="EMBL" id="PPK85298.1"/>
    </source>
</evidence>
<evidence type="ECO:0000259" key="8">
    <source>
        <dbReference type="Pfam" id="PF01343"/>
    </source>
</evidence>
<dbReference type="InterPro" id="IPR029045">
    <property type="entry name" value="ClpP/crotonase-like_dom_sf"/>
</dbReference>
<dbReference type="InterPro" id="IPR002142">
    <property type="entry name" value="Peptidase_S49"/>
</dbReference>
<keyword evidence="5" id="KW-0720">Serine protease</keyword>
<protein>
    <submittedName>
        <fullName evidence="9">Protease-4</fullName>
    </submittedName>
</protein>
<proteinExistence type="inferred from homology"/>
<dbReference type="InterPro" id="IPR047217">
    <property type="entry name" value="S49_SppA_67K_type_N"/>
</dbReference>
<evidence type="ECO:0000313" key="10">
    <source>
        <dbReference type="Proteomes" id="UP000237662"/>
    </source>
</evidence>
<comment type="caution">
    <text evidence="9">The sequence shown here is derived from an EMBL/GenBank/DDBJ whole genome shotgun (WGS) entry which is preliminary data.</text>
</comment>
<keyword evidence="6" id="KW-0472">Membrane</keyword>
<dbReference type="GO" id="GO:0006465">
    <property type="term" value="P:signal peptide processing"/>
    <property type="evidence" value="ECO:0007669"/>
    <property type="project" value="InterPro"/>
</dbReference>
<dbReference type="EMBL" id="PTJC01000006">
    <property type="protein sequence ID" value="PPK85298.1"/>
    <property type="molecule type" value="Genomic_DNA"/>
</dbReference>
<dbReference type="SUPFAM" id="SSF52096">
    <property type="entry name" value="ClpP/crotonase"/>
    <property type="match status" value="2"/>
</dbReference>
<evidence type="ECO:0000256" key="7">
    <source>
        <dbReference type="PIRSR" id="PIRSR001217-1"/>
    </source>
</evidence>
<reference evidence="9 10" key="1">
    <citation type="submission" date="2018-02" db="EMBL/GenBank/DDBJ databases">
        <title>Genomic Encyclopedia of Archaeal and Bacterial Type Strains, Phase II (KMG-II): from individual species to whole genera.</title>
        <authorList>
            <person name="Goeker M."/>
        </authorList>
    </citation>
    <scope>NUCLEOTIDE SEQUENCE [LARGE SCALE GENOMIC DNA]</scope>
    <source>
        <strain evidence="9 10">DSM 29526</strain>
    </source>
</reference>
<evidence type="ECO:0000256" key="4">
    <source>
        <dbReference type="ARBA" id="ARBA00022801"/>
    </source>
</evidence>
<gene>
    <name evidence="9" type="ORF">CLV84_2192</name>
</gene>
<organism evidence="9 10">
    <name type="scientific">Neolewinella xylanilytica</name>
    <dbReference type="NCBI Taxonomy" id="1514080"/>
    <lineage>
        <taxon>Bacteria</taxon>
        <taxon>Pseudomonadati</taxon>
        <taxon>Bacteroidota</taxon>
        <taxon>Saprospiria</taxon>
        <taxon>Saprospirales</taxon>
        <taxon>Lewinellaceae</taxon>
        <taxon>Neolewinella</taxon>
    </lineage>
</organism>
<keyword evidence="10" id="KW-1185">Reference proteome</keyword>
<dbReference type="GO" id="GO:0016020">
    <property type="term" value="C:membrane"/>
    <property type="evidence" value="ECO:0007669"/>
    <property type="project" value="UniProtKB-SubCell"/>
</dbReference>
<evidence type="ECO:0000256" key="6">
    <source>
        <dbReference type="ARBA" id="ARBA00023136"/>
    </source>
</evidence>
<evidence type="ECO:0000256" key="1">
    <source>
        <dbReference type="ARBA" id="ARBA00004370"/>
    </source>
</evidence>
<dbReference type="GO" id="GO:0008236">
    <property type="term" value="F:serine-type peptidase activity"/>
    <property type="evidence" value="ECO:0007669"/>
    <property type="project" value="UniProtKB-KW"/>
</dbReference>
<feature type="domain" description="Peptidase S49" evidence="8">
    <location>
        <begin position="123"/>
        <end position="271"/>
    </location>
</feature>
<dbReference type="InterPro" id="IPR004635">
    <property type="entry name" value="Pept_S49_SppA"/>
</dbReference>
<feature type="domain" description="Peptidase S49" evidence="8">
    <location>
        <begin position="369"/>
        <end position="521"/>
    </location>
</feature>
<dbReference type="RefSeq" id="WP_104419803.1">
    <property type="nucleotide sequence ID" value="NZ_PTJC01000006.1"/>
</dbReference>
<dbReference type="Proteomes" id="UP000237662">
    <property type="component" value="Unassembled WGS sequence"/>
</dbReference>
<dbReference type="PIRSF" id="PIRSF001217">
    <property type="entry name" value="Protease_4_SppA"/>
    <property type="match status" value="1"/>
</dbReference>